<evidence type="ECO:0000313" key="2">
    <source>
        <dbReference type="EMBL" id="QOS68684.1"/>
    </source>
</evidence>
<gene>
    <name evidence="2" type="ORF">GS424_002095</name>
</gene>
<dbReference type="AlphaFoldDB" id="A0A6L7IUY5"/>
<protein>
    <submittedName>
        <fullName evidence="2">Polyphosphate polymerase domain-containing protein</fullName>
    </submittedName>
</protein>
<dbReference type="Gene3D" id="3.20.100.30">
    <property type="entry name" value="VTC, catalytic tunnel domain"/>
    <property type="match status" value="1"/>
</dbReference>
<dbReference type="CDD" id="cd07750">
    <property type="entry name" value="PolyPPase_VTC_like"/>
    <property type="match status" value="1"/>
</dbReference>
<feature type="domain" description="VTC" evidence="1">
    <location>
        <begin position="9"/>
        <end position="170"/>
    </location>
</feature>
<dbReference type="KEGG" id="egd:GS424_002095"/>
<feature type="domain" description="VTC" evidence="1">
    <location>
        <begin position="197"/>
        <end position="266"/>
    </location>
</feature>
<dbReference type="GO" id="GO:0006799">
    <property type="term" value="P:polyphosphate biosynthetic process"/>
    <property type="evidence" value="ECO:0007669"/>
    <property type="project" value="UniProtKB-ARBA"/>
</dbReference>
<evidence type="ECO:0000313" key="3">
    <source>
        <dbReference type="Proteomes" id="UP000478463"/>
    </source>
</evidence>
<dbReference type="InterPro" id="IPR018966">
    <property type="entry name" value="VTC_domain"/>
</dbReference>
<dbReference type="Proteomes" id="UP000478463">
    <property type="component" value="Chromosome"/>
</dbReference>
<proteinExistence type="predicted"/>
<name>A0A6L7IUY5_9ACTN</name>
<dbReference type="RefSeq" id="WP_160941971.1">
    <property type="nucleotide sequence ID" value="NZ_CP063310.1"/>
</dbReference>
<dbReference type="InterPro" id="IPR042267">
    <property type="entry name" value="VTC_sf"/>
</dbReference>
<dbReference type="EMBL" id="CP063310">
    <property type="protein sequence ID" value="QOS68684.1"/>
    <property type="molecule type" value="Genomic_DNA"/>
</dbReference>
<dbReference type="Pfam" id="PF09359">
    <property type="entry name" value="VTC"/>
    <property type="match status" value="2"/>
</dbReference>
<accession>A0A6L7IUY5</accession>
<evidence type="ECO:0000259" key="1">
    <source>
        <dbReference type="Pfam" id="PF09359"/>
    </source>
</evidence>
<organism evidence="2 3">
    <name type="scientific">Eggerthella guodeyinii</name>
    <dbReference type="NCBI Taxonomy" id="2690837"/>
    <lineage>
        <taxon>Bacteria</taxon>
        <taxon>Bacillati</taxon>
        <taxon>Actinomycetota</taxon>
        <taxon>Coriobacteriia</taxon>
        <taxon>Eggerthellales</taxon>
        <taxon>Eggerthellaceae</taxon>
        <taxon>Eggerthella</taxon>
    </lineage>
</organism>
<reference evidence="2 3" key="1">
    <citation type="submission" date="2020-10" db="EMBL/GenBank/DDBJ databases">
        <title>Eggerthella sp. nov., isolated from human feces.</title>
        <authorList>
            <person name="Yajun G."/>
        </authorList>
    </citation>
    <scope>NUCLEOTIDE SEQUENCE [LARGE SCALE GENOMIC DNA]</scope>
    <source>
        <strain evidence="2 3">HF-1101</strain>
    </source>
</reference>
<sequence>MTTFTDVFERKEVKYRLDARQHRAMTAALRGRMAPDAFGRTRIVSRYLDTPERALIERSLDKPLYKEKLRLRGYGAPQTDDRVFVEIKKKYEGIVYKRRVGCSLAAACAYLNGTPYEEACARFPLPDAVMAAESLSPRSVQIAREIDEFAARHRPLRPSMLITCERTAYASLACCNGAASAGNSAPATPDAPADVPDDLRITFDADIAYRDLFAARPDAAHALLSAGDAVMEIKSSGPFPLWLVRALDACEAYPSSFSKYGEAYRACTAAARRSATELSTARASQAAAEQKAERFAAALRSSRPRHFRAPSHTPTRC</sequence>